<keyword evidence="2" id="KW-1185">Reference proteome</keyword>
<evidence type="ECO:0000313" key="1">
    <source>
        <dbReference type="EMBL" id="KAK1321894.1"/>
    </source>
</evidence>
<dbReference type="AlphaFoldDB" id="A0AAV9F9U8"/>
<reference evidence="1" key="1">
    <citation type="journal article" date="2023" name="Nat. Commun.">
        <title>Diploid and tetraploid genomes of Acorus and the evolution of monocots.</title>
        <authorList>
            <person name="Ma L."/>
            <person name="Liu K.W."/>
            <person name="Li Z."/>
            <person name="Hsiao Y.Y."/>
            <person name="Qi Y."/>
            <person name="Fu T."/>
            <person name="Tang G.D."/>
            <person name="Zhang D."/>
            <person name="Sun W.H."/>
            <person name="Liu D.K."/>
            <person name="Li Y."/>
            <person name="Chen G.Z."/>
            <person name="Liu X.D."/>
            <person name="Liao X.Y."/>
            <person name="Jiang Y.T."/>
            <person name="Yu X."/>
            <person name="Hao Y."/>
            <person name="Huang J."/>
            <person name="Zhao X.W."/>
            <person name="Ke S."/>
            <person name="Chen Y.Y."/>
            <person name="Wu W.L."/>
            <person name="Hsu J.L."/>
            <person name="Lin Y.F."/>
            <person name="Huang M.D."/>
            <person name="Li C.Y."/>
            <person name="Huang L."/>
            <person name="Wang Z.W."/>
            <person name="Zhao X."/>
            <person name="Zhong W.Y."/>
            <person name="Peng D.H."/>
            <person name="Ahmad S."/>
            <person name="Lan S."/>
            <person name="Zhang J.S."/>
            <person name="Tsai W.C."/>
            <person name="Van de Peer Y."/>
            <person name="Liu Z.J."/>
        </authorList>
    </citation>
    <scope>NUCLEOTIDE SEQUENCE</scope>
    <source>
        <strain evidence="1">CP</strain>
    </source>
</reference>
<evidence type="ECO:0000313" key="2">
    <source>
        <dbReference type="Proteomes" id="UP001180020"/>
    </source>
</evidence>
<name>A0AAV9F9U8_ACOCL</name>
<reference evidence="1" key="2">
    <citation type="submission" date="2023-06" db="EMBL/GenBank/DDBJ databases">
        <authorList>
            <person name="Ma L."/>
            <person name="Liu K.-W."/>
            <person name="Li Z."/>
            <person name="Hsiao Y.-Y."/>
            <person name="Qi Y."/>
            <person name="Fu T."/>
            <person name="Tang G."/>
            <person name="Zhang D."/>
            <person name="Sun W.-H."/>
            <person name="Liu D.-K."/>
            <person name="Li Y."/>
            <person name="Chen G.-Z."/>
            <person name="Liu X.-D."/>
            <person name="Liao X.-Y."/>
            <person name="Jiang Y.-T."/>
            <person name="Yu X."/>
            <person name="Hao Y."/>
            <person name="Huang J."/>
            <person name="Zhao X.-W."/>
            <person name="Ke S."/>
            <person name="Chen Y.-Y."/>
            <person name="Wu W.-L."/>
            <person name="Hsu J.-L."/>
            <person name="Lin Y.-F."/>
            <person name="Huang M.-D."/>
            <person name="Li C.-Y."/>
            <person name="Huang L."/>
            <person name="Wang Z.-W."/>
            <person name="Zhao X."/>
            <person name="Zhong W.-Y."/>
            <person name="Peng D.-H."/>
            <person name="Ahmad S."/>
            <person name="Lan S."/>
            <person name="Zhang J.-S."/>
            <person name="Tsai W.-C."/>
            <person name="Van De Peer Y."/>
            <person name="Liu Z.-J."/>
        </authorList>
    </citation>
    <scope>NUCLEOTIDE SEQUENCE</scope>
    <source>
        <strain evidence="1">CP</strain>
        <tissue evidence="1">Leaves</tissue>
    </source>
</reference>
<accession>A0AAV9F9U8</accession>
<proteinExistence type="predicted"/>
<dbReference type="EMBL" id="JAUJYO010000003">
    <property type="protein sequence ID" value="KAK1321894.1"/>
    <property type="molecule type" value="Genomic_DNA"/>
</dbReference>
<organism evidence="1 2">
    <name type="scientific">Acorus calamus</name>
    <name type="common">Sweet flag</name>
    <dbReference type="NCBI Taxonomy" id="4465"/>
    <lineage>
        <taxon>Eukaryota</taxon>
        <taxon>Viridiplantae</taxon>
        <taxon>Streptophyta</taxon>
        <taxon>Embryophyta</taxon>
        <taxon>Tracheophyta</taxon>
        <taxon>Spermatophyta</taxon>
        <taxon>Magnoliopsida</taxon>
        <taxon>Liliopsida</taxon>
        <taxon>Acoraceae</taxon>
        <taxon>Acorus</taxon>
    </lineage>
</organism>
<sequence>MSGGIDAMVNKCGGQLNPPLSCEGVGSGGGMVRVMAGGSKQGMVRQLFDQAQEDLTFVDLSRATRRNDFDHLAKSDHGAWRDKETHLHSCFYGWLDQTGTWSPLVRLSTLENHQPIKARRPDMVKLKRESNGTGVFIPRRSINPKRGSNYGGVHDQGSLCKHVVKS</sequence>
<protein>
    <submittedName>
        <fullName evidence="1">Uncharacterized protein</fullName>
    </submittedName>
</protein>
<comment type="caution">
    <text evidence="1">The sequence shown here is derived from an EMBL/GenBank/DDBJ whole genome shotgun (WGS) entry which is preliminary data.</text>
</comment>
<gene>
    <name evidence="1" type="ORF">QJS10_CPA03g02055</name>
</gene>
<dbReference type="Proteomes" id="UP001180020">
    <property type="component" value="Unassembled WGS sequence"/>
</dbReference>